<dbReference type="GO" id="GO:0016020">
    <property type="term" value="C:membrane"/>
    <property type="evidence" value="ECO:0007669"/>
    <property type="project" value="InterPro"/>
</dbReference>
<dbReference type="AlphaFoldDB" id="A0A1F2P8R8"/>
<dbReference type="Proteomes" id="UP000186940">
    <property type="component" value="Unassembled WGS sequence"/>
</dbReference>
<reference evidence="1" key="1">
    <citation type="submission" date="2016-05" db="EMBL/GenBank/DDBJ databases">
        <title>Microbial consortia oxidize butane by reversing methanogenesis.</title>
        <authorList>
            <person name="Laso-Perez R."/>
            <person name="Richter M."/>
            <person name="Wegener G."/>
            <person name="Musat F."/>
        </authorList>
    </citation>
    <scope>NUCLEOTIDE SEQUENCE [LARGE SCALE GENOMIC DNA]</scope>
    <source>
        <strain evidence="1">BOX2</strain>
    </source>
</reference>
<dbReference type="PANTHER" id="PTHR35984:SF1">
    <property type="entry name" value="PERIPLASMIC SERINE PROTEASE"/>
    <property type="match status" value="1"/>
</dbReference>
<keyword evidence="2" id="KW-1185">Reference proteome</keyword>
<sequence>MEAAKIELIQDYLNKAFYLIHEIEEVRNSCFISLICIDLPINYPLVYKLNKILRRIGKIDKLDLLIESGGGDIDATAKINSILKKRCKEFTAIVPFAAKSAATFLALSADNLIICKSGELGPVDPQVRHPTADIWIPAHSIKEALEFVEETEDPLVKLSMADKLDPLLMGAYMDATKAAEQYMEEVLDTLPDDKKENAIHTFTGKYRSHGYPIDEELCNKIGVITEKIEEDLEERICDLHEIYFDLAFRLKFEDGVLIIQSENLYEIEIDGENISSELDIEMIKETEEDS</sequence>
<dbReference type="Gene3D" id="3.90.226.10">
    <property type="entry name" value="2-enoyl-CoA Hydratase, Chain A, domain 1"/>
    <property type="match status" value="1"/>
</dbReference>
<organism evidence="1 2">
    <name type="scientific">Candidatus Syntropharchaeum caldarium</name>
    <dbReference type="NCBI Taxonomy" id="1838285"/>
    <lineage>
        <taxon>Archaea</taxon>
        <taxon>Methanobacteriati</taxon>
        <taxon>Methanobacteriota</taxon>
        <taxon>Stenosarchaea group</taxon>
        <taxon>Methanomicrobia</taxon>
        <taxon>Methanosarcinales</taxon>
        <taxon>ANME-2 cluster</taxon>
        <taxon>Candidatus Syntropharchaeum</taxon>
    </lineage>
</organism>
<gene>
    <name evidence="1" type="ORF">SCAL_001776</name>
</gene>
<dbReference type="InterPro" id="IPR029045">
    <property type="entry name" value="ClpP/crotonase-like_dom_sf"/>
</dbReference>
<name>A0A1F2P8R8_9EURY</name>
<dbReference type="InterPro" id="IPR002825">
    <property type="entry name" value="Pept_S49_ser-pept_pro"/>
</dbReference>
<dbReference type="SUPFAM" id="SSF52096">
    <property type="entry name" value="ClpP/crotonase"/>
    <property type="match status" value="1"/>
</dbReference>
<dbReference type="STRING" id="1838285.SCAL_001776"/>
<accession>A0A1F2P8R8</accession>
<protein>
    <submittedName>
        <fullName evidence="1">Protein containing DUF114</fullName>
    </submittedName>
</protein>
<dbReference type="Pfam" id="PF01972">
    <property type="entry name" value="SDH_protease"/>
    <property type="match status" value="1"/>
</dbReference>
<dbReference type="EMBL" id="LYOS01000009">
    <property type="protein sequence ID" value="OFV67091.1"/>
    <property type="molecule type" value="Genomic_DNA"/>
</dbReference>
<proteinExistence type="predicted"/>
<comment type="caution">
    <text evidence="1">The sequence shown here is derived from an EMBL/GenBank/DDBJ whole genome shotgun (WGS) entry which is preliminary data.</text>
</comment>
<dbReference type="PANTHER" id="PTHR35984">
    <property type="entry name" value="PERIPLASMIC SERINE PROTEASE"/>
    <property type="match status" value="1"/>
</dbReference>
<evidence type="ECO:0000313" key="2">
    <source>
        <dbReference type="Proteomes" id="UP000186940"/>
    </source>
</evidence>
<evidence type="ECO:0000313" key="1">
    <source>
        <dbReference type="EMBL" id="OFV67091.1"/>
    </source>
</evidence>